<evidence type="ECO:0000313" key="2">
    <source>
        <dbReference type="Proteomes" id="UP001604277"/>
    </source>
</evidence>
<accession>A0ABD1WVP1</accession>
<gene>
    <name evidence="1" type="ORF">Fot_07275</name>
</gene>
<dbReference type="AlphaFoldDB" id="A0ABD1WVP1"/>
<evidence type="ECO:0000313" key="1">
    <source>
        <dbReference type="EMBL" id="KAL2553656.1"/>
    </source>
</evidence>
<keyword evidence="2" id="KW-1185">Reference proteome</keyword>
<name>A0ABD1WVP1_9LAMI</name>
<dbReference type="EMBL" id="JBFOLJ010000002">
    <property type="protein sequence ID" value="KAL2553656.1"/>
    <property type="molecule type" value="Genomic_DNA"/>
</dbReference>
<organism evidence="1 2">
    <name type="scientific">Forsythia ovata</name>
    <dbReference type="NCBI Taxonomy" id="205694"/>
    <lineage>
        <taxon>Eukaryota</taxon>
        <taxon>Viridiplantae</taxon>
        <taxon>Streptophyta</taxon>
        <taxon>Embryophyta</taxon>
        <taxon>Tracheophyta</taxon>
        <taxon>Spermatophyta</taxon>
        <taxon>Magnoliopsida</taxon>
        <taxon>eudicotyledons</taxon>
        <taxon>Gunneridae</taxon>
        <taxon>Pentapetalae</taxon>
        <taxon>asterids</taxon>
        <taxon>lamiids</taxon>
        <taxon>Lamiales</taxon>
        <taxon>Oleaceae</taxon>
        <taxon>Forsythieae</taxon>
        <taxon>Forsythia</taxon>
    </lineage>
</organism>
<sequence>MSSSLIRHVRSSVEIDCPGDYGLIGVGRRWEDLVKREIELGLFASSACWHKVAPRAYLPVAKGRADRAQRGKVQGSNPEILDLCHVASGSYHMVNSLGLSISSPPWLLEGTSCDLPPPPKV</sequence>
<proteinExistence type="predicted"/>
<comment type="caution">
    <text evidence="1">The sequence shown here is derived from an EMBL/GenBank/DDBJ whole genome shotgun (WGS) entry which is preliminary data.</text>
</comment>
<protein>
    <submittedName>
        <fullName evidence="1">Uncharacterized protein</fullName>
    </submittedName>
</protein>
<dbReference type="Proteomes" id="UP001604277">
    <property type="component" value="Unassembled WGS sequence"/>
</dbReference>
<reference evidence="2" key="1">
    <citation type="submission" date="2024-07" db="EMBL/GenBank/DDBJ databases">
        <title>Two chromosome-level genome assemblies of Korean endemic species Abeliophyllum distichum and Forsythia ovata (Oleaceae).</title>
        <authorList>
            <person name="Jang H."/>
        </authorList>
    </citation>
    <scope>NUCLEOTIDE SEQUENCE [LARGE SCALE GENOMIC DNA]</scope>
</reference>